<dbReference type="Proteomes" id="UP000238479">
    <property type="component" value="Chromosome 4"/>
</dbReference>
<reference evidence="2 3" key="1">
    <citation type="journal article" date="2018" name="Nat. Genet.">
        <title>The Rosa genome provides new insights in the design of modern roses.</title>
        <authorList>
            <person name="Bendahmane M."/>
        </authorList>
    </citation>
    <scope>NUCLEOTIDE SEQUENCE [LARGE SCALE GENOMIC DNA]</scope>
    <source>
        <strain evidence="3">cv. Old Blush</strain>
    </source>
</reference>
<dbReference type="AlphaFoldDB" id="A0A2P6QTA0"/>
<keyword evidence="1" id="KW-0812">Transmembrane</keyword>
<evidence type="ECO:0000313" key="3">
    <source>
        <dbReference type="Proteomes" id="UP000238479"/>
    </source>
</evidence>
<keyword evidence="3" id="KW-1185">Reference proteome</keyword>
<accession>A0A2P6QTA0</accession>
<evidence type="ECO:0000256" key="1">
    <source>
        <dbReference type="SAM" id="Phobius"/>
    </source>
</evidence>
<dbReference type="EMBL" id="PDCK01000042">
    <property type="protein sequence ID" value="PRQ37410.1"/>
    <property type="molecule type" value="Genomic_DNA"/>
</dbReference>
<keyword evidence="1" id="KW-1133">Transmembrane helix</keyword>
<proteinExistence type="predicted"/>
<gene>
    <name evidence="2" type="ORF">RchiOBHm_Chr4g0402281</name>
</gene>
<evidence type="ECO:0000313" key="2">
    <source>
        <dbReference type="EMBL" id="PRQ37410.1"/>
    </source>
</evidence>
<name>A0A2P6QTA0_ROSCH</name>
<comment type="caution">
    <text evidence="2">The sequence shown here is derived from an EMBL/GenBank/DDBJ whole genome shotgun (WGS) entry which is preliminary data.</text>
</comment>
<keyword evidence="1" id="KW-0472">Membrane</keyword>
<sequence length="84" mass="9686">MPLAALLQITVVVTVLMILMIFRITFPWPSSLFHYHVLVPRIYSATIIFDAVCTLFLLHVHIDRSMYITISSLANSLKTYKVYI</sequence>
<feature type="transmembrane region" description="Helical" evidence="1">
    <location>
        <begin position="38"/>
        <end position="58"/>
    </location>
</feature>
<protein>
    <submittedName>
        <fullName evidence="2">Uncharacterized protein</fullName>
    </submittedName>
</protein>
<dbReference type="Gramene" id="PRQ37410">
    <property type="protein sequence ID" value="PRQ37410"/>
    <property type="gene ID" value="RchiOBHm_Chr4g0402281"/>
</dbReference>
<organism evidence="2 3">
    <name type="scientific">Rosa chinensis</name>
    <name type="common">China rose</name>
    <dbReference type="NCBI Taxonomy" id="74649"/>
    <lineage>
        <taxon>Eukaryota</taxon>
        <taxon>Viridiplantae</taxon>
        <taxon>Streptophyta</taxon>
        <taxon>Embryophyta</taxon>
        <taxon>Tracheophyta</taxon>
        <taxon>Spermatophyta</taxon>
        <taxon>Magnoliopsida</taxon>
        <taxon>eudicotyledons</taxon>
        <taxon>Gunneridae</taxon>
        <taxon>Pentapetalae</taxon>
        <taxon>rosids</taxon>
        <taxon>fabids</taxon>
        <taxon>Rosales</taxon>
        <taxon>Rosaceae</taxon>
        <taxon>Rosoideae</taxon>
        <taxon>Rosoideae incertae sedis</taxon>
        <taxon>Rosa</taxon>
    </lineage>
</organism>
<feature type="transmembrane region" description="Helical" evidence="1">
    <location>
        <begin position="5"/>
        <end position="26"/>
    </location>
</feature>